<feature type="domain" description="AAA+ ATPase" evidence="2">
    <location>
        <begin position="264"/>
        <end position="452"/>
    </location>
</feature>
<dbReference type="InterPro" id="IPR027417">
    <property type="entry name" value="P-loop_NTPase"/>
</dbReference>
<reference evidence="3 4" key="1">
    <citation type="submission" date="2021-08" db="EMBL/GenBank/DDBJ databases">
        <title>Shewanella putrefaciens YZ-J, complete genome.</title>
        <authorList>
            <person name="Yi Z."/>
        </authorList>
    </citation>
    <scope>NUCLEOTIDE SEQUENCE [LARGE SCALE GENOMIC DNA]</scope>
    <source>
        <strain evidence="3 4">YZ-J</strain>
    </source>
</reference>
<name>A0ABX8XF51_SHEPU</name>
<feature type="transmembrane region" description="Helical" evidence="1">
    <location>
        <begin position="50"/>
        <end position="67"/>
    </location>
</feature>
<gene>
    <name evidence="3" type="ORF">K3G22_06945</name>
</gene>
<dbReference type="RefSeq" id="WP_025007498.1">
    <property type="nucleotide sequence ID" value="NZ_BMPK01000002.1"/>
</dbReference>
<feature type="transmembrane region" description="Helical" evidence="1">
    <location>
        <begin position="119"/>
        <end position="139"/>
    </location>
</feature>
<proteinExistence type="predicted"/>
<keyword evidence="1" id="KW-1133">Transmembrane helix</keyword>
<dbReference type="Gene3D" id="3.40.50.300">
    <property type="entry name" value="P-loop containing nucleotide triphosphate hydrolases"/>
    <property type="match status" value="1"/>
</dbReference>
<dbReference type="InterPro" id="IPR003593">
    <property type="entry name" value="AAA+_ATPase"/>
</dbReference>
<dbReference type="EMBL" id="CP080635">
    <property type="protein sequence ID" value="QYX74142.1"/>
    <property type="molecule type" value="Genomic_DNA"/>
</dbReference>
<evidence type="ECO:0000313" key="3">
    <source>
        <dbReference type="EMBL" id="QYX74142.1"/>
    </source>
</evidence>
<keyword evidence="4" id="KW-1185">Reference proteome</keyword>
<keyword evidence="1" id="KW-0812">Transmembrane</keyword>
<sequence>MQYLPIPLQRWISLLFCAITATTITVFLSNVSFVQKAYLSWSSILHADPFIHYSFAFIAGIAIKLLLDNFYISHANRSIAFSWKYPPLTVAVWLSLTALLIYILNSTNYRNYLLDDERLFLSLKYFHICLLSCAFFILFQEGQGTSKMVGVKLWMVLCLFLATLLAISGYYQIPWPLITIFILLYIIIAVLIVRSSNGVKLASIKEYTVKSYSGNDFNNLEDFRAWFKDDSIITCTEQLGPELQVYAKRITERLRHSDKHDLAQAQHIALCGPYGCGKSSIVDSIANELAKSSERDGIWIHSDISTWGAASGSVAHIVLSNIIDDISQHIDMCAFRALPKHYTEALKSGGSWLQFTSTLLAGPVDPEKNFQRLNDVLKATNHKLLITLQDVDRGTDEESKKRLNAIAALLDRLKDRKLKQVNFIVATGYEKPFAAEIISKATDYREDIAKINFRITLASFIKISIDNAKETERVITFYEYGATHERLKLDQINAIINSSRQLKKILRRVDQAWQPTKLMGEINFHSLIMVAALRETNPTYFERYCRADAYLESKIKNNKDDLGSVLREIAQISKNNQDNSLVTQGDDLKGEIIFNYLQEMLDVKREHSGKLKLDSTHDHKQSVGCTNSDIDYLKRILLEQVPDYELRDQDVITIVKEGESNLPKFTAEYQALENSIHEAQYSLFTEKIGSEEQKKYVREM</sequence>
<keyword evidence="1" id="KW-0472">Membrane</keyword>
<dbReference type="GeneID" id="67442983"/>
<evidence type="ECO:0000313" key="4">
    <source>
        <dbReference type="Proteomes" id="UP000827084"/>
    </source>
</evidence>
<feature type="transmembrane region" description="Helical" evidence="1">
    <location>
        <begin position="88"/>
        <end position="107"/>
    </location>
</feature>
<dbReference type="SMART" id="SM00382">
    <property type="entry name" value="AAA"/>
    <property type="match status" value="1"/>
</dbReference>
<protein>
    <submittedName>
        <fullName evidence="3">KAP family NTPase</fullName>
    </submittedName>
</protein>
<feature type="transmembrane region" description="Helical" evidence="1">
    <location>
        <begin position="12"/>
        <end position="30"/>
    </location>
</feature>
<feature type="transmembrane region" description="Helical" evidence="1">
    <location>
        <begin position="177"/>
        <end position="193"/>
    </location>
</feature>
<evidence type="ECO:0000259" key="2">
    <source>
        <dbReference type="SMART" id="SM00382"/>
    </source>
</evidence>
<dbReference type="InterPro" id="IPR011646">
    <property type="entry name" value="KAP_P-loop"/>
</dbReference>
<organism evidence="3 4">
    <name type="scientific">Shewanella putrefaciens</name>
    <name type="common">Pseudomonas putrefaciens</name>
    <dbReference type="NCBI Taxonomy" id="24"/>
    <lineage>
        <taxon>Bacteria</taxon>
        <taxon>Pseudomonadati</taxon>
        <taxon>Pseudomonadota</taxon>
        <taxon>Gammaproteobacteria</taxon>
        <taxon>Alteromonadales</taxon>
        <taxon>Shewanellaceae</taxon>
        <taxon>Shewanella</taxon>
    </lineage>
</organism>
<dbReference type="SUPFAM" id="SSF52540">
    <property type="entry name" value="P-loop containing nucleoside triphosphate hydrolases"/>
    <property type="match status" value="1"/>
</dbReference>
<dbReference type="Proteomes" id="UP000827084">
    <property type="component" value="Chromosome"/>
</dbReference>
<dbReference type="Pfam" id="PF07693">
    <property type="entry name" value="KAP_NTPase"/>
    <property type="match status" value="1"/>
</dbReference>
<accession>A0ABX8XF51</accession>
<evidence type="ECO:0000256" key="1">
    <source>
        <dbReference type="SAM" id="Phobius"/>
    </source>
</evidence>
<feature type="transmembrane region" description="Helical" evidence="1">
    <location>
        <begin position="151"/>
        <end position="171"/>
    </location>
</feature>